<dbReference type="InterPro" id="IPR024395">
    <property type="entry name" value="CLASP_N_dom"/>
</dbReference>
<evidence type="ECO:0000259" key="6">
    <source>
        <dbReference type="Pfam" id="PF12348"/>
    </source>
</evidence>
<protein>
    <recommendedName>
        <fullName evidence="6">CLASP N-terminal domain-containing protein</fullName>
    </recommendedName>
</protein>
<dbReference type="GO" id="GO:1990023">
    <property type="term" value="C:mitotic spindle midzone"/>
    <property type="evidence" value="ECO:0007669"/>
    <property type="project" value="TreeGrafter"/>
</dbReference>
<dbReference type="OrthoDB" id="46159at2759"/>
<dbReference type="GO" id="GO:0090307">
    <property type="term" value="P:mitotic spindle assembly"/>
    <property type="evidence" value="ECO:0007669"/>
    <property type="project" value="TreeGrafter"/>
</dbReference>
<keyword evidence="8" id="KW-1185">Reference proteome</keyword>
<reference evidence="7 8" key="1">
    <citation type="submission" date="2015-04" db="EMBL/GenBank/DDBJ databases">
        <title>Complete genome sequence of Schizopora paradoxa KUC8140, a cosmopolitan wood degrader in East Asia.</title>
        <authorList>
            <consortium name="DOE Joint Genome Institute"/>
            <person name="Min B."/>
            <person name="Park H."/>
            <person name="Jang Y."/>
            <person name="Kim J.-J."/>
            <person name="Kim K.H."/>
            <person name="Pangilinan J."/>
            <person name="Lipzen A."/>
            <person name="Riley R."/>
            <person name="Grigoriev I.V."/>
            <person name="Spatafora J.W."/>
            <person name="Choi I.-G."/>
        </authorList>
    </citation>
    <scope>NUCLEOTIDE SEQUENCE [LARGE SCALE GENOMIC DNA]</scope>
    <source>
        <strain evidence="7 8">KUC8140</strain>
    </source>
</reference>
<dbReference type="InterPro" id="IPR011989">
    <property type="entry name" value="ARM-like"/>
</dbReference>
<dbReference type="GO" id="GO:0005881">
    <property type="term" value="C:cytoplasmic microtubule"/>
    <property type="evidence" value="ECO:0007669"/>
    <property type="project" value="TreeGrafter"/>
</dbReference>
<proteinExistence type="inferred from homology"/>
<dbReference type="GO" id="GO:0051301">
    <property type="term" value="P:cell division"/>
    <property type="evidence" value="ECO:0007669"/>
    <property type="project" value="UniProtKB-KW"/>
</dbReference>
<dbReference type="Gene3D" id="1.25.10.10">
    <property type="entry name" value="Leucine-rich Repeat Variant"/>
    <property type="match status" value="1"/>
</dbReference>
<dbReference type="EMBL" id="KQ086066">
    <property type="protein sequence ID" value="KLO09117.1"/>
    <property type="molecule type" value="Genomic_DNA"/>
</dbReference>
<organism evidence="7 8">
    <name type="scientific">Schizopora paradoxa</name>
    <dbReference type="NCBI Taxonomy" id="27342"/>
    <lineage>
        <taxon>Eukaryota</taxon>
        <taxon>Fungi</taxon>
        <taxon>Dikarya</taxon>
        <taxon>Basidiomycota</taxon>
        <taxon>Agaricomycotina</taxon>
        <taxon>Agaricomycetes</taxon>
        <taxon>Hymenochaetales</taxon>
        <taxon>Schizoporaceae</taxon>
        <taxon>Schizopora</taxon>
    </lineage>
</organism>
<evidence type="ECO:0000256" key="2">
    <source>
        <dbReference type="ARBA" id="ARBA00009549"/>
    </source>
</evidence>
<gene>
    <name evidence="7" type="ORF">SCHPADRAFT_834397</name>
</gene>
<dbReference type="PANTHER" id="PTHR21567">
    <property type="entry name" value="CLASP"/>
    <property type="match status" value="1"/>
</dbReference>
<evidence type="ECO:0000256" key="1">
    <source>
        <dbReference type="ARBA" id="ARBA00004186"/>
    </source>
</evidence>
<comment type="subcellular location">
    <subcellularLocation>
        <location evidence="1">Cytoplasm</location>
        <location evidence="1">Cytoskeleton</location>
        <location evidence="1">Spindle</location>
    </subcellularLocation>
</comment>
<evidence type="ECO:0000256" key="5">
    <source>
        <dbReference type="ARBA" id="ARBA00022776"/>
    </source>
</evidence>
<dbReference type="InParanoid" id="A0A0H2RC78"/>
<keyword evidence="5" id="KW-0498">Mitosis</keyword>
<dbReference type="AlphaFoldDB" id="A0A0H2RC78"/>
<dbReference type="Proteomes" id="UP000053477">
    <property type="component" value="Unassembled WGS sequence"/>
</dbReference>
<dbReference type="PANTHER" id="PTHR21567:SF60">
    <property type="entry name" value="CLASP N-TERMINAL DOMAIN-CONTAINING PROTEIN"/>
    <property type="match status" value="1"/>
</dbReference>
<keyword evidence="4" id="KW-0493">Microtubule</keyword>
<evidence type="ECO:0000256" key="4">
    <source>
        <dbReference type="ARBA" id="ARBA00022701"/>
    </source>
</evidence>
<dbReference type="InterPro" id="IPR016024">
    <property type="entry name" value="ARM-type_fold"/>
</dbReference>
<keyword evidence="3" id="KW-0132">Cell division</keyword>
<comment type="similarity">
    <text evidence="2">Belongs to the CLASP family.</text>
</comment>
<evidence type="ECO:0000313" key="8">
    <source>
        <dbReference type="Proteomes" id="UP000053477"/>
    </source>
</evidence>
<dbReference type="Pfam" id="PF12348">
    <property type="entry name" value="CLASP_N"/>
    <property type="match status" value="1"/>
</dbReference>
<name>A0A0H2RC78_9AGAM</name>
<keyword evidence="5" id="KW-0131">Cell cycle</keyword>
<evidence type="ECO:0000313" key="7">
    <source>
        <dbReference type="EMBL" id="KLO09117.1"/>
    </source>
</evidence>
<dbReference type="GO" id="GO:0008017">
    <property type="term" value="F:microtubule binding"/>
    <property type="evidence" value="ECO:0007669"/>
    <property type="project" value="TreeGrafter"/>
</dbReference>
<dbReference type="GO" id="GO:0005815">
    <property type="term" value="C:microtubule organizing center"/>
    <property type="evidence" value="ECO:0007669"/>
    <property type="project" value="TreeGrafter"/>
</dbReference>
<accession>A0A0H2RC78</accession>
<dbReference type="SUPFAM" id="SSF48371">
    <property type="entry name" value="ARM repeat"/>
    <property type="match status" value="1"/>
</dbReference>
<evidence type="ECO:0000256" key="3">
    <source>
        <dbReference type="ARBA" id="ARBA00022618"/>
    </source>
</evidence>
<feature type="domain" description="CLASP N-terminal" evidence="6">
    <location>
        <begin position="28"/>
        <end position="222"/>
    </location>
</feature>
<dbReference type="GO" id="GO:0005876">
    <property type="term" value="C:spindle microtubule"/>
    <property type="evidence" value="ECO:0007669"/>
    <property type="project" value="TreeGrafter"/>
</dbReference>
<sequence>MAPKIPQIVNCGSSTLLEYELEHVRHDLSLNETEETWDKIARAVQYLEAIAKGTTQDLFPELVSAVKLLARPITNALLSDRSRLSGHAAELVTTLATCFKRAFDPLISAFVPSLLQGCARSNKVFVSKSKACLMAIVEHVQSPLLLPHFRSSVSDKSLSLRLIATELVLACMNCFNPPDLETVSRAEDIETVIRATATDASAEVRKCSRSVFEAYKILLPGRLDECVIRAILY</sequence>
<dbReference type="STRING" id="27342.A0A0H2RC78"/>